<accession>A0A0M0J5N5</accession>
<evidence type="ECO:0000313" key="3">
    <source>
        <dbReference type="Proteomes" id="UP000037460"/>
    </source>
</evidence>
<dbReference type="PANTHER" id="PTHR43327:SF10">
    <property type="entry name" value="STOMATIN-LIKE PROTEIN 2, MITOCHONDRIAL"/>
    <property type="match status" value="1"/>
</dbReference>
<feature type="domain" description="Band 7" evidence="1">
    <location>
        <begin position="3"/>
        <end position="164"/>
    </location>
</feature>
<organism evidence="2 3">
    <name type="scientific">Chrysochromulina tobinii</name>
    <dbReference type="NCBI Taxonomy" id="1460289"/>
    <lineage>
        <taxon>Eukaryota</taxon>
        <taxon>Haptista</taxon>
        <taxon>Haptophyta</taxon>
        <taxon>Prymnesiophyceae</taxon>
        <taxon>Prymnesiales</taxon>
        <taxon>Chrysochromulinaceae</taxon>
        <taxon>Chrysochromulina</taxon>
    </lineage>
</organism>
<evidence type="ECO:0000313" key="2">
    <source>
        <dbReference type="EMBL" id="KOO21642.1"/>
    </source>
</evidence>
<dbReference type="EMBL" id="JWZX01003346">
    <property type="protein sequence ID" value="KOO21642.1"/>
    <property type="molecule type" value="Genomic_DNA"/>
</dbReference>
<dbReference type="Gene3D" id="3.30.479.30">
    <property type="entry name" value="Band 7 domain"/>
    <property type="match status" value="1"/>
</dbReference>
<proteinExistence type="predicted"/>
<dbReference type="PANTHER" id="PTHR43327">
    <property type="entry name" value="STOMATIN-LIKE PROTEIN 2, MITOCHONDRIAL"/>
    <property type="match status" value="1"/>
</dbReference>
<protein>
    <submittedName>
        <fullName evidence="2">Hypersensitive-induced response protein</fullName>
    </submittedName>
</protein>
<dbReference type="InterPro" id="IPR001107">
    <property type="entry name" value="Band_7"/>
</dbReference>
<evidence type="ECO:0000259" key="1">
    <source>
        <dbReference type="SMART" id="SM00244"/>
    </source>
</evidence>
<keyword evidence="3" id="KW-1185">Reference proteome</keyword>
<name>A0A0M0J5N5_9EUKA</name>
<dbReference type="OrthoDB" id="434619at2759"/>
<dbReference type="SMART" id="SM00244">
    <property type="entry name" value="PHB"/>
    <property type="match status" value="1"/>
</dbReference>
<sequence length="291" mass="32465">MVCYPVCTETGNVRMVERCGAFTYIMQPGLSFVICCVDEASNHVSMRLQQIKVTCETKTKDNVFTNIEVSIQYQIKKEEAAMHSAYYRLSDPHRQIQAYVYDVVRSTVPKLDLDNVFLEKDETAKQVAENLKENFGSFGYEILATPITAIEPAVEVKNAMNQINKARRVKEAAGDEGEAKKTRAIKDAEASARSIEIHAKADAEALYLAGVGLARQRQAIMSGLRESVNAFGREIEGIDPKQVLDLMIVTQYFDMMQSIGKESRSNALFLNHSPSSLADLTQSVSRGFMSR</sequence>
<dbReference type="InterPro" id="IPR050710">
    <property type="entry name" value="Band7/mec-2_domain"/>
</dbReference>
<dbReference type="Pfam" id="PF01145">
    <property type="entry name" value="Band_7"/>
    <property type="match status" value="1"/>
</dbReference>
<gene>
    <name evidence="2" type="ORF">Ctob_000960</name>
</gene>
<dbReference type="InterPro" id="IPR036013">
    <property type="entry name" value="Band_7/SPFH_dom_sf"/>
</dbReference>
<dbReference type="CDD" id="cd03407">
    <property type="entry name" value="SPFH_like_u4"/>
    <property type="match status" value="1"/>
</dbReference>
<comment type="caution">
    <text evidence="2">The sequence shown here is derived from an EMBL/GenBank/DDBJ whole genome shotgun (WGS) entry which is preliminary data.</text>
</comment>
<dbReference type="Proteomes" id="UP000037460">
    <property type="component" value="Unassembled WGS sequence"/>
</dbReference>
<dbReference type="AlphaFoldDB" id="A0A0M0J5N5"/>
<dbReference type="SUPFAM" id="SSF117892">
    <property type="entry name" value="Band 7/SPFH domain"/>
    <property type="match status" value="1"/>
</dbReference>
<reference evidence="3" key="1">
    <citation type="journal article" date="2015" name="PLoS Genet.">
        <title>Genome Sequence and Transcriptome Analyses of Chrysochromulina tobin: Metabolic Tools for Enhanced Algal Fitness in the Prominent Order Prymnesiales (Haptophyceae).</title>
        <authorList>
            <person name="Hovde B.T."/>
            <person name="Deodato C.R."/>
            <person name="Hunsperger H.M."/>
            <person name="Ryken S.A."/>
            <person name="Yost W."/>
            <person name="Jha R.K."/>
            <person name="Patterson J."/>
            <person name="Monnat R.J. Jr."/>
            <person name="Barlow S.B."/>
            <person name="Starkenburg S.R."/>
            <person name="Cattolico R.A."/>
        </authorList>
    </citation>
    <scope>NUCLEOTIDE SEQUENCE</scope>
    <source>
        <strain evidence="3">CCMP291</strain>
    </source>
</reference>